<evidence type="ECO:0000313" key="1">
    <source>
        <dbReference type="EMBL" id="MBA0309927.1"/>
    </source>
</evidence>
<gene>
    <name evidence="1" type="ORF">D7Y33_02690</name>
</gene>
<reference evidence="1" key="2">
    <citation type="journal article" date="2020" name="Front. Microbiol.">
        <title>Genetic Variants of the DSF Quorum Sensing System in Stenotrophomonas maltophilia Influence Virulence and Resistance Phenotypes Among Genotypically Diverse Clinical Isolates.</title>
        <authorList>
            <person name="Yero D."/>
            <person name="Huedo P."/>
            <person name="Conchillo-Sole O."/>
            <person name="Martinez-Servat S."/>
            <person name="Mamat U."/>
            <person name="Coves X."/>
            <person name="Llanas F."/>
            <person name="Roca I."/>
            <person name="Vila J."/>
            <person name="Schaible U.E."/>
            <person name="Daura X."/>
            <person name="Gibert I."/>
        </authorList>
    </citation>
    <scope>NUCLEOTIDE SEQUENCE</scope>
    <source>
        <strain evidence="1">OG156</strain>
    </source>
</reference>
<organism evidence="1 2">
    <name type="scientific">Stenotrophomonas maltophilia</name>
    <name type="common">Pseudomonas maltophilia</name>
    <name type="synonym">Xanthomonas maltophilia</name>
    <dbReference type="NCBI Taxonomy" id="40324"/>
    <lineage>
        <taxon>Bacteria</taxon>
        <taxon>Pseudomonadati</taxon>
        <taxon>Pseudomonadota</taxon>
        <taxon>Gammaproteobacteria</taxon>
        <taxon>Lysobacterales</taxon>
        <taxon>Lysobacteraceae</taxon>
        <taxon>Stenotrophomonas</taxon>
        <taxon>Stenotrophomonas maltophilia group</taxon>
    </lineage>
</organism>
<comment type="caution">
    <text evidence="1">The sequence shown here is derived from an EMBL/GenBank/DDBJ whole genome shotgun (WGS) entry which is preliminary data.</text>
</comment>
<dbReference type="EMBL" id="RAUE01000003">
    <property type="protein sequence ID" value="MBA0309927.1"/>
    <property type="molecule type" value="Genomic_DNA"/>
</dbReference>
<dbReference type="AlphaFoldDB" id="A0A2J0T1S5"/>
<dbReference type="OrthoDB" id="6102739at2"/>
<protein>
    <submittedName>
        <fullName evidence="1">DUF4194 domain-containing protein</fullName>
    </submittedName>
</protein>
<dbReference type="InterPro" id="IPR025449">
    <property type="entry name" value="JetB"/>
</dbReference>
<dbReference type="RefSeq" id="WP_017354467.1">
    <property type="nucleotide sequence ID" value="NZ_CP027562.1"/>
</dbReference>
<proteinExistence type="predicted"/>
<accession>A0A2J0T1S5</accession>
<sequence>MARHWEKALSRDTMYEEQDYEQAAYRLVTHQVLSASDRATRKDYGIVSRNINDFEQAVRPLGIELLHDTNYQYIVARPVHVLTQQRASKDETLLLLVLAGVHHRVRFEGREEPNGETFVDLPDLQEHYEKETGRDFPSPGDFRSLMTKFKRWGIAAFEDKDDVRNQLAKVRIHPAIGDLLRKEYLSHLESFRKEVAGEGDAATFDAMNEVTEDGDVSA</sequence>
<dbReference type="Pfam" id="PF13835">
    <property type="entry name" value="DUF4194"/>
    <property type="match status" value="1"/>
</dbReference>
<reference evidence="1" key="1">
    <citation type="submission" date="2018-09" db="EMBL/GenBank/DDBJ databases">
        <authorList>
            <person name="Groschel M."/>
            <person name="Kohl T."/>
            <person name="Conchillo-Sole O."/>
            <person name="Mamat U."/>
            <person name="Yero D."/>
            <person name="Niemann S."/>
            <person name="Daura X."/>
            <person name="Gibert I."/>
        </authorList>
    </citation>
    <scope>NUCLEOTIDE SEQUENCE</scope>
    <source>
        <strain evidence="1">OG156</strain>
    </source>
</reference>
<dbReference type="Proteomes" id="UP000822271">
    <property type="component" value="Unassembled WGS sequence"/>
</dbReference>
<name>A0A2J0T1S5_STEMA</name>
<evidence type="ECO:0000313" key="2">
    <source>
        <dbReference type="Proteomes" id="UP000822271"/>
    </source>
</evidence>